<protein>
    <submittedName>
        <fullName evidence="6">SMC-Scp complex subunit ScpB</fullName>
    </submittedName>
</protein>
<proteinExistence type="predicted"/>
<dbReference type="GO" id="GO:0051301">
    <property type="term" value="P:cell division"/>
    <property type="evidence" value="ECO:0007669"/>
    <property type="project" value="UniProtKB-KW"/>
</dbReference>
<feature type="compositionally biased region" description="Polar residues" evidence="5">
    <location>
        <begin position="200"/>
        <end position="212"/>
    </location>
</feature>
<dbReference type="InterPro" id="IPR005234">
    <property type="entry name" value="ScpB_csome_segregation"/>
</dbReference>
<keyword evidence="1" id="KW-0963">Cytoplasm</keyword>
<dbReference type="NCBIfam" id="TIGR00281">
    <property type="entry name" value="SMC-Scp complex subunit ScpB"/>
    <property type="match status" value="1"/>
</dbReference>
<dbReference type="EMBL" id="JAFLCK010000005">
    <property type="protein sequence ID" value="MBN8659754.1"/>
    <property type="molecule type" value="Genomic_DNA"/>
</dbReference>
<comment type="caution">
    <text evidence="6">The sequence shown here is derived from an EMBL/GenBank/DDBJ whole genome shotgun (WGS) entry which is preliminary data.</text>
</comment>
<dbReference type="Proteomes" id="UP000664277">
    <property type="component" value="Unassembled WGS sequence"/>
</dbReference>
<dbReference type="PANTHER" id="PTHR34298:SF2">
    <property type="entry name" value="SEGREGATION AND CONDENSATION PROTEIN B"/>
    <property type="match status" value="1"/>
</dbReference>
<dbReference type="AlphaFoldDB" id="A0A8J7TKQ4"/>
<dbReference type="InterPro" id="IPR036388">
    <property type="entry name" value="WH-like_DNA-bd_sf"/>
</dbReference>
<organism evidence="6 7">
    <name type="scientific">Candidatus Obscuribacter phosphatis</name>
    <dbReference type="NCBI Taxonomy" id="1906157"/>
    <lineage>
        <taxon>Bacteria</taxon>
        <taxon>Bacillati</taxon>
        <taxon>Candidatus Melainabacteria</taxon>
        <taxon>Candidatus Obscuribacterales</taxon>
        <taxon>Candidatus Obscuribacteraceae</taxon>
        <taxon>Candidatus Obscuribacter</taxon>
    </lineage>
</organism>
<keyword evidence="2" id="KW-0132">Cell division</keyword>
<reference evidence="6" key="1">
    <citation type="submission" date="2021-02" db="EMBL/GenBank/DDBJ databases">
        <title>Genome-Resolved Metagenomics of a Microbial Community Performing Photosynthetic Biological Nutrient Removal.</title>
        <authorList>
            <person name="Mcdaniel E.A."/>
        </authorList>
    </citation>
    <scope>NUCLEOTIDE SEQUENCE</scope>
    <source>
        <strain evidence="6">UWPOB_OBS1</strain>
    </source>
</reference>
<evidence type="ECO:0000313" key="6">
    <source>
        <dbReference type="EMBL" id="MBN8659754.1"/>
    </source>
</evidence>
<evidence type="ECO:0000256" key="5">
    <source>
        <dbReference type="SAM" id="MobiDB-lite"/>
    </source>
</evidence>
<evidence type="ECO:0000256" key="3">
    <source>
        <dbReference type="ARBA" id="ARBA00022829"/>
    </source>
</evidence>
<accession>A0A8J7TKQ4</accession>
<dbReference type="SUPFAM" id="SSF46785">
    <property type="entry name" value="Winged helix' DNA-binding domain"/>
    <property type="match status" value="2"/>
</dbReference>
<evidence type="ECO:0000313" key="7">
    <source>
        <dbReference type="Proteomes" id="UP000664277"/>
    </source>
</evidence>
<name>A0A8J7TKQ4_9BACT</name>
<evidence type="ECO:0000256" key="4">
    <source>
        <dbReference type="ARBA" id="ARBA00023306"/>
    </source>
</evidence>
<evidence type="ECO:0000256" key="2">
    <source>
        <dbReference type="ARBA" id="ARBA00022618"/>
    </source>
</evidence>
<dbReference type="PANTHER" id="PTHR34298">
    <property type="entry name" value="SEGREGATION AND CONDENSATION PROTEIN B"/>
    <property type="match status" value="1"/>
</dbReference>
<evidence type="ECO:0000256" key="1">
    <source>
        <dbReference type="ARBA" id="ARBA00022490"/>
    </source>
</evidence>
<dbReference type="Gene3D" id="1.10.10.10">
    <property type="entry name" value="Winged helix-like DNA-binding domain superfamily/Winged helix DNA-binding domain"/>
    <property type="match status" value="2"/>
</dbReference>
<dbReference type="InterPro" id="IPR036390">
    <property type="entry name" value="WH_DNA-bd_sf"/>
</dbReference>
<feature type="region of interest" description="Disordered" evidence="5">
    <location>
        <begin position="197"/>
        <end position="218"/>
    </location>
</feature>
<sequence>MSLKKQIEALLFLTDKPLKAPVIARSVNHDVQEVRQALLELINDYESRDGAIEIADEDGYMMQVKDEYSNLVDEFAPFEMPTSLVRTLSAIAIKQPVMQSEIIKLRGAGAYDHIKELLIRELIHRKEEGRSPILTTTKKFQEYFRLSKDGQTWRKTMEKTGADKAVAAADGAVNDYSVPEEIVAALEQPVQLGMFDASPEGQSDNSYVTPAQTAALAE</sequence>
<dbReference type="GO" id="GO:0051304">
    <property type="term" value="P:chromosome separation"/>
    <property type="evidence" value="ECO:0007669"/>
    <property type="project" value="InterPro"/>
</dbReference>
<keyword evidence="3" id="KW-0159">Chromosome partition</keyword>
<keyword evidence="4" id="KW-0131">Cell cycle</keyword>
<dbReference type="Pfam" id="PF04079">
    <property type="entry name" value="SMC_ScpB"/>
    <property type="match status" value="1"/>
</dbReference>
<gene>
    <name evidence="6" type="primary">scpB</name>
    <name evidence="6" type="ORF">J0M35_05290</name>
</gene>